<dbReference type="Pfam" id="PF10071">
    <property type="entry name" value="DUF2310"/>
    <property type="match status" value="1"/>
</dbReference>
<dbReference type="Proteomes" id="UP000682739">
    <property type="component" value="Chromosome"/>
</dbReference>
<dbReference type="AlphaFoldDB" id="A0A975HKW3"/>
<dbReference type="PIRSF" id="PIRSF029037">
    <property type="entry name" value="UCP029037_Zn_ribbon"/>
    <property type="match status" value="1"/>
</dbReference>
<dbReference type="RefSeq" id="WP_208832778.1">
    <property type="nucleotide sequence ID" value="NZ_CP072110.1"/>
</dbReference>
<dbReference type="KEGG" id="psym:J1N51_04475"/>
<keyword evidence="2" id="KW-1185">Reference proteome</keyword>
<evidence type="ECO:0000313" key="1">
    <source>
        <dbReference type="EMBL" id="QTH64724.1"/>
    </source>
</evidence>
<organism evidence="1 2">
    <name type="scientific">Psychrosphaera ytuae</name>
    <dbReference type="NCBI Taxonomy" id="2820710"/>
    <lineage>
        <taxon>Bacteria</taxon>
        <taxon>Pseudomonadati</taxon>
        <taxon>Pseudomonadota</taxon>
        <taxon>Gammaproteobacteria</taxon>
        <taxon>Alteromonadales</taxon>
        <taxon>Pseudoalteromonadaceae</taxon>
        <taxon>Psychrosphaera</taxon>
    </lineage>
</organism>
<sequence length="254" mass="28809">MVVCQLSFVCQQELSLETVQNAISQLFEEYRYNGQILGREFGLSLTNDAFVCRLVCPEETSLQSANDSEEVKDAKQALAALQVDGPIVEVIGLESQSDFSDMCEQPRGYVLYSTFVQSCSPVRCSEHFMPVPLYKLPAEVRYDLIKWQENQAACDQLQMNALGSLESRMVNQLSDPHSDLNQQGRRLANAIEHTTEKPVYQYLYRVGGESKQKELERKCPSCGGDWSLQAPLFELFDFKCDACRLVSNLSWDFQ</sequence>
<gene>
    <name evidence="1" type="ORF">J1N51_04475</name>
</gene>
<protein>
    <submittedName>
        <fullName evidence="1">Zn-ribbon-containing protein</fullName>
    </submittedName>
</protein>
<reference evidence="1" key="1">
    <citation type="submission" date="2021-03" db="EMBL/GenBank/DDBJ databases">
        <title>Description of Psychrosphaera ytuae sp. nov. isolated from deep sea sediment of South China Sea.</title>
        <authorList>
            <person name="Zhang J."/>
            <person name="Xu X.-D."/>
        </authorList>
    </citation>
    <scope>NUCLEOTIDE SEQUENCE</scope>
    <source>
        <strain evidence="1">MTZ26</strain>
    </source>
</reference>
<proteinExistence type="predicted"/>
<dbReference type="EMBL" id="CP072110">
    <property type="protein sequence ID" value="QTH64724.1"/>
    <property type="molecule type" value="Genomic_DNA"/>
</dbReference>
<name>A0A975HKW3_9GAMM</name>
<dbReference type="InterPro" id="IPR016908">
    <property type="entry name" value="UCP029037"/>
</dbReference>
<accession>A0A975HKW3</accession>
<evidence type="ECO:0000313" key="2">
    <source>
        <dbReference type="Proteomes" id="UP000682739"/>
    </source>
</evidence>